<proteinExistence type="predicted"/>
<dbReference type="EMBL" id="PSQE01000001">
    <property type="protein sequence ID" value="RHN80503.1"/>
    <property type="molecule type" value="Genomic_DNA"/>
</dbReference>
<keyword evidence="1" id="KW-0808">Transferase</keyword>
<dbReference type="GO" id="GO:0004364">
    <property type="term" value="F:glutathione transferase activity"/>
    <property type="evidence" value="ECO:0007669"/>
    <property type="project" value="UniProtKB-EC"/>
</dbReference>
<dbReference type="EC" id="2.5.1.18" evidence="1"/>
<name>A0A396JVY3_MEDTR</name>
<evidence type="ECO:0000313" key="1">
    <source>
        <dbReference type="EMBL" id="RHN80503.1"/>
    </source>
</evidence>
<protein>
    <submittedName>
        <fullName evidence="1">Putative glutathione peroxidase, Glutathione transferase</fullName>
        <ecNumber evidence="1">1.11.1.9</ecNumber>
        <ecNumber evidence="1">2.5.1.18</ecNumber>
    </submittedName>
</protein>
<sequence length="40" mass="5026">MSHLPFMDYVVNNMRKDCLIKDRKHVSAWWNDICDTRWWN</sequence>
<dbReference type="GO" id="GO:0004602">
    <property type="term" value="F:glutathione peroxidase activity"/>
    <property type="evidence" value="ECO:0007669"/>
    <property type="project" value="UniProtKB-EC"/>
</dbReference>
<keyword evidence="1" id="KW-0560">Oxidoreductase</keyword>
<dbReference type="EC" id="1.11.1.9" evidence="1"/>
<keyword evidence="1" id="KW-0575">Peroxidase</keyword>
<reference evidence="2" key="1">
    <citation type="journal article" date="2018" name="Nat. Plants">
        <title>Whole-genome landscape of Medicago truncatula symbiotic genes.</title>
        <authorList>
            <person name="Pecrix Y."/>
            <person name="Staton S.E."/>
            <person name="Sallet E."/>
            <person name="Lelandais-Briere C."/>
            <person name="Moreau S."/>
            <person name="Carrere S."/>
            <person name="Blein T."/>
            <person name="Jardinaud M.F."/>
            <person name="Latrasse D."/>
            <person name="Zouine M."/>
            <person name="Zahm M."/>
            <person name="Kreplak J."/>
            <person name="Mayjonade B."/>
            <person name="Satge C."/>
            <person name="Perez M."/>
            <person name="Cauet S."/>
            <person name="Marande W."/>
            <person name="Chantry-Darmon C."/>
            <person name="Lopez-Roques C."/>
            <person name="Bouchez O."/>
            <person name="Berard A."/>
            <person name="Debelle F."/>
            <person name="Munos S."/>
            <person name="Bendahmane A."/>
            <person name="Berges H."/>
            <person name="Niebel A."/>
            <person name="Buitink J."/>
            <person name="Frugier F."/>
            <person name="Benhamed M."/>
            <person name="Crespi M."/>
            <person name="Gouzy J."/>
            <person name="Gamas P."/>
        </authorList>
    </citation>
    <scope>NUCLEOTIDE SEQUENCE [LARGE SCALE GENOMIC DNA]</scope>
    <source>
        <strain evidence="2">cv. Jemalong A17</strain>
    </source>
</reference>
<dbReference type="Proteomes" id="UP000265566">
    <property type="component" value="Chromosome 1"/>
</dbReference>
<dbReference type="Gramene" id="rna4438">
    <property type="protein sequence ID" value="RHN80503.1"/>
    <property type="gene ID" value="gene4438"/>
</dbReference>
<accession>A0A396JVY3</accession>
<organism evidence="1 2">
    <name type="scientific">Medicago truncatula</name>
    <name type="common">Barrel medic</name>
    <name type="synonym">Medicago tribuloides</name>
    <dbReference type="NCBI Taxonomy" id="3880"/>
    <lineage>
        <taxon>Eukaryota</taxon>
        <taxon>Viridiplantae</taxon>
        <taxon>Streptophyta</taxon>
        <taxon>Embryophyta</taxon>
        <taxon>Tracheophyta</taxon>
        <taxon>Spermatophyta</taxon>
        <taxon>Magnoliopsida</taxon>
        <taxon>eudicotyledons</taxon>
        <taxon>Gunneridae</taxon>
        <taxon>Pentapetalae</taxon>
        <taxon>rosids</taxon>
        <taxon>fabids</taxon>
        <taxon>Fabales</taxon>
        <taxon>Fabaceae</taxon>
        <taxon>Papilionoideae</taxon>
        <taxon>50 kb inversion clade</taxon>
        <taxon>NPAAA clade</taxon>
        <taxon>Hologalegina</taxon>
        <taxon>IRL clade</taxon>
        <taxon>Trifolieae</taxon>
        <taxon>Medicago</taxon>
    </lineage>
</organism>
<comment type="caution">
    <text evidence="1">The sequence shown here is derived from an EMBL/GenBank/DDBJ whole genome shotgun (WGS) entry which is preliminary data.</text>
</comment>
<dbReference type="Gene3D" id="1.20.1050.10">
    <property type="match status" value="1"/>
</dbReference>
<dbReference type="AlphaFoldDB" id="A0A396JVY3"/>
<evidence type="ECO:0000313" key="2">
    <source>
        <dbReference type="Proteomes" id="UP000265566"/>
    </source>
</evidence>
<gene>
    <name evidence="1" type="ORF">MtrunA17_Chr1g0189001</name>
</gene>